<evidence type="ECO:0000256" key="1">
    <source>
        <dbReference type="SAM" id="MobiDB-lite"/>
    </source>
</evidence>
<dbReference type="AlphaFoldDB" id="A0A8H6A171"/>
<dbReference type="InterPro" id="IPR011032">
    <property type="entry name" value="GroES-like_sf"/>
</dbReference>
<dbReference type="Gene3D" id="3.40.50.720">
    <property type="entry name" value="NAD(P)-binding Rossmann-like Domain"/>
    <property type="match status" value="1"/>
</dbReference>
<dbReference type="Pfam" id="PF08240">
    <property type="entry name" value="ADH_N"/>
    <property type="match status" value="1"/>
</dbReference>
<dbReference type="SUPFAM" id="SSF51735">
    <property type="entry name" value="NAD(P)-binding Rossmann-fold domains"/>
    <property type="match status" value="1"/>
</dbReference>
<accession>A0A8H6A171</accession>
<dbReference type="CDD" id="cd05289">
    <property type="entry name" value="MDR_like_2"/>
    <property type="match status" value="1"/>
</dbReference>
<sequence length="349" mass="37713">MQAIRLHPAPKDSKPYSPSNPAPPSALKLDKIPIPKPSRQGEILIRVKATTAIRDELSWPETYAAEFAIPGHDFSGIVEDVFVNPDSSSTTTTTTTPTTQFKRGDEVFGMTHADRGTTWAEYTIVREDEVALKPENLTWEEAACLPLSGLTAFEALFRHAGLPFPNAVGGKEMIGKRVLITGSSGGVGIYLVQLAAMAGLHVVATSSSTVRNAEFLRGLGADEVVEYSALGENVEGSFDLIVDTVGGAILRRCWSWISGDGTLISVDSGSFDFVSDHRTSGFTKGKEDVRALFFIVRSDAEALRKLATLAELGRLKPFVLREFELSEAQEAYEQASSKASGYGKVVIKI</sequence>
<organism evidence="3 4">
    <name type="scientific">Petromyces alliaceus</name>
    <name type="common">Aspergillus alliaceus</name>
    <dbReference type="NCBI Taxonomy" id="209559"/>
    <lineage>
        <taxon>Eukaryota</taxon>
        <taxon>Fungi</taxon>
        <taxon>Dikarya</taxon>
        <taxon>Ascomycota</taxon>
        <taxon>Pezizomycotina</taxon>
        <taxon>Eurotiomycetes</taxon>
        <taxon>Eurotiomycetidae</taxon>
        <taxon>Eurotiales</taxon>
        <taxon>Aspergillaceae</taxon>
        <taxon>Aspergillus</taxon>
        <taxon>Aspergillus subgen. Circumdati</taxon>
    </lineage>
</organism>
<feature type="region of interest" description="Disordered" evidence="1">
    <location>
        <begin position="1"/>
        <end position="33"/>
    </location>
</feature>
<dbReference type="Pfam" id="PF13602">
    <property type="entry name" value="ADH_zinc_N_2"/>
    <property type="match status" value="1"/>
</dbReference>
<dbReference type="Proteomes" id="UP000541154">
    <property type="component" value="Unassembled WGS sequence"/>
</dbReference>
<evidence type="ECO:0000313" key="3">
    <source>
        <dbReference type="EMBL" id="KAF5858020.1"/>
    </source>
</evidence>
<comment type="caution">
    <text evidence="3">The sequence shown here is derived from an EMBL/GenBank/DDBJ whole genome shotgun (WGS) entry which is preliminary data.</text>
</comment>
<dbReference type="InterPro" id="IPR013154">
    <property type="entry name" value="ADH-like_N"/>
</dbReference>
<evidence type="ECO:0000313" key="4">
    <source>
        <dbReference type="Proteomes" id="UP000541154"/>
    </source>
</evidence>
<proteinExistence type="predicted"/>
<dbReference type="InterPro" id="IPR052585">
    <property type="entry name" value="Lipid_raft_assoc_Zn_ADH"/>
</dbReference>
<keyword evidence="4" id="KW-1185">Reference proteome</keyword>
<dbReference type="Gene3D" id="3.90.180.10">
    <property type="entry name" value="Medium-chain alcohol dehydrogenases, catalytic domain"/>
    <property type="match status" value="1"/>
</dbReference>
<dbReference type="SUPFAM" id="SSF50129">
    <property type="entry name" value="GroES-like"/>
    <property type="match status" value="1"/>
</dbReference>
<dbReference type="EMBL" id="SPNV01000225">
    <property type="protein sequence ID" value="KAF5858020.1"/>
    <property type="molecule type" value="Genomic_DNA"/>
</dbReference>
<evidence type="ECO:0000259" key="2">
    <source>
        <dbReference type="SMART" id="SM00829"/>
    </source>
</evidence>
<dbReference type="GO" id="GO:0016491">
    <property type="term" value="F:oxidoreductase activity"/>
    <property type="evidence" value="ECO:0007669"/>
    <property type="project" value="InterPro"/>
</dbReference>
<dbReference type="SMART" id="SM00829">
    <property type="entry name" value="PKS_ER"/>
    <property type="match status" value="1"/>
</dbReference>
<protein>
    <recommendedName>
        <fullName evidence="2">Enoyl reductase (ER) domain-containing protein</fullName>
    </recommendedName>
</protein>
<dbReference type="InterPro" id="IPR020843">
    <property type="entry name" value="ER"/>
</dbReference>
<dbReference type="InterPro" id="IPR036291">
    <property type="entry name" value="NAD(P)-bd_dom_sf"/>
</dbReference>
<name>A0A8H6A171_PETAA</name>
<dbReference type="PANTHER" id="PTHR43482:SF4">
    <property type="entry name" value="ALCOHOL DEHYDROGENASE, PUTATIVE (AFU_ORTHOLOGUE AFUA_7G06260)-RELATED"/>
    <property type="match status" value="1"/>
</dbReference>
<feature type="domain" description="Enoyl reductase (ER)" evidence="2">
    <location>
        <begin position="22"/>
        <end position="347"/>
    </location>
</feature>
<gene>
    <name evidence="3" type="ORF">ETB97_004951</name>
</gene>
<dbReference type="PANTHER" id="PTHR43482">
    <property type="entry name" value="PROTEIN AST1-RELATED"/>
    <property type="match status" value="1"/>
</dbReference>
<reference evidence="3 4" key="1">
    <citation type="submission" date="2019-04" db="EMBL/GenBank/DDBJ databases">
        <title>Aspergillus burnettii sp. nov., novel species from soil in southeast Queensland.</title>
        <authorList>
            <person name="Gilchrist C.L.M."/>
            <person name="Pitt J.I."/>
            <person name="Lange L."/>
            <person name="Lacey H.J."/>
            <person name="Vuong D."/>
            <person name="Midgley D.J."/>
            <person name="Greenfield P."/>
            <person name="Bradbury M."/>
            <person name="Lacey E."/>
            <person name="Busk P.K."/>
            <person name="Pilgaard B."/>
            <person name="Chooi Y.H."/>
            <person name="Piggott A.M."/>
        </authorList>
    </citation>
    <scope>NUCLEOTIDE SEQUENCE [LARGE SCALE GENOMIC DNA]</scope>
    <source>
        <strain evidence="3 4">FRR 5400</strain>
    </source>
</reference>